<dbReference type="Proteomes" id="UP001596138">
    <property type="component" value="Unassembled WGS sequence"/>
</dbReference>
<dbReference type="PROSITE" id="PS50043">
    <property type="entry name" value="HTH_LUXR_2"/>
    <property type="match status" value="1"/>
</dbReference>
<gene>
    <name evidence="3" type="ORF">ACFQGU_00695</name>
</gene>
<dbReference type="EMBL" id="JBHSTI010000002">
    <property type="protein sequence ID" value="MFC6236379.1"/>
    <property type="molecule type" value="Genomic_DNA"/>
</dbReference>
<comment type="caution">
    <text evidence="3">The sequence shown here is derived from an EMBL/GenBank/DDBJ whole genome shotgun (WGS) entry which is preliminary data.</text>
</comment>
<evidence type="ECO:0000256" key="1">
    <source>
        <dbReference type="ARBA" id="ARBA00023125"/>
    </source>
</evidence>
<name>A0ABW1SWH0_9ACTN</name>
<dbReference type="InterPro" id="IPR011006">
    <property type="entry name" value="CheY-like_superfamily"/>
</dbReference>
<organism evidence="3 4">
    <name type="scientific">Longivirga aurantiaca</name>
    <dbReference type="NCBI Taxonomy" id="1837743"/>
    <lineage>
        <taxon>Bacteria</taxon>
        <taxon>Bacillati</taxon>
        <taxon>Actinomycetota</taxon>
        <taxon>Actinomycetes</taxon>
        <taxon>Sporichthyales</taxon>
        <taxon>Sporichthyaceae</taxon>
        <taxon>Longivirga</taxon>
    </lineage>
</organism>
<dbReference type="PANTHER" id="PTHR43214">
    <property type="entry name" value="TWO-COMPONENT RESPONSE REGULATOR"/>
    <property type="match status" value="1"/>
</dbReference>
<dbReference type="Pfam" id="PF00196">
    <property type="entry name" value="GerE"/>
    <property type="match status" value="1"/>
</dbReference>
<keyword evidence="1" id="KW-0238">DNA-binding</keyword>
<dbReference type="InterPro" id="IPR000792">
    <property type="entry name" value="Tscrpt_reg_LuxR_C"/>
</dbReference>
<dbReference type="PRINTS" id="PR00038">
    <property type="entry name" value="HTHLUXR"/>
</dbReference>
<accession>A0ABW1SWH0</accession>
<dbReference type="InterPro" id="IPR016032">
    <property type="entry name" value="Sig_transdc_resp-reg_C-effctor"/>
</dbReference>
<dbReference type="SMART" id="SM00421">
    <property type="entry name" value="HTH_LUXR"/>
    <property type="match status" value="1"/>
</dbReference>
<dbReference type="SUPFAM" id="SSF46894">
    <property type="entry name" value="C-terminal effector domain of the bipartite response regulators"/>
    <property type="match status" value="1"/>
</dbReference>
<feature type="domain" description="HTH luxR-type" evidence="2">
    <location>
        <begin position="149"/>
        <end position="220"/>
    </location>
</feature>
<protein>
    <submittedName>
        <fullName evidence="3">LuxR C-terminal-related transcriptional regulator</fullName>
    </submittedName>
</protein>
<evidence type="ECO:0000313" key="4">
    <source>
        <dbReference type="Proteomes" id="UP001596138"/>
    </source>
</evidence>
<evidence type="ECO:0000259" key="2">
    <source>
        <dbReference type="PROSITE" id="PS50043"/>
    </source>
</evidence>
<dbReference type="Gene3D" id="3.40.50.2300">
    <property type="match status" value="1"/>
</dbReference>
<dbReference type="SUPFAM" id="SSF52172">
    <property type="entry name" value="CheY-like"/>
    <property type="match status" value="1"/>
</dbReference>
<evidence type="ECO:0000313" key="3">
    <source>
        <dbReference type="EMBL" id="MFC6236379.1"/>
    </source>
</evidence>
<dbReference type="RefSeq" id="WP_386763425.1">
    <property type="nucleotide sequence ID" value="NZ_JBHSTI010000002.1"/>
</dbReference>
<proteinExistence type="predicted"/>
<keyword evidence="4" id="KW-1185">Reference proteome</keyword>
<sequence length="225" mass="24244">MQSGPARPRVVLAANSLLLGDGLAALLRERDIEVVGRAQDLDQVATLVETEEPDVLVVTVLTPVVSTMATIALARDLHARRRSLGIVVVSDRGDGFAIELLRGGSDRIAYLVDEHLPSIEVVIDALRQVMAGQTVLSPSIVASLLDRNTRPQIDDLTVRELDVLENLAYGASNGAIAARLNLSVKAVEKHVTVIFRKLGLTGQDSLDRRVTAAVIYLRSRAAPFD</sequence>
<reference evidence="4" key="1">
    <citation type="journal article" date="2019" name="Int. J. Syst. Evol. Microbiol.">
        <title>The Global Catalogue of Microorganisms (GCM) 10K type strain sequencing project: providing services to taxonomists for standard genome sequencing and annotation.</title>
        <authorList>
            <consortium name="The Broad Institute Genomics Platform"/>
            <consortium name="The Broad Institute Genome Sequencing Center for Infectious Disease"/>
            <person name="Wu L."/>
            <person name="Ma J."/>
        </authorList>
    </citation>
    <scope>NUCLEOTIDE SEQUENCE [LARGE SCALE GENOMIC DNA]</scope>
    <source>
        <strain evidence="4">CGMCC 4.7317</strain>
    </source>
</reference>
<dbReference type="CDD" id="cd06170">
    <property type="entry name" value="LuxR_C_like"/>
    <property type="match status" value="1"/>
</dbReference>
<dbReference type="InterPro" id="IPR039420">
    <property type="entry name" value="WalR-like"/>
</dbReference>